<evidence type="ECO:0000259" key="8">
    <source>
        <dbReference type="Pfam" id="PF08281"/>
    </source>
</evidence>
<evidence type="ECO:0000259" key="7">
    <source>
        <dbReference type="Pfam" id="PF04542"/>
    </source>
</evidence>
<comment type="similarity">
    <text evidence="1">Belongs to the sigma-70 factor family. ECF subfamily.</text>
</comment>
<dbReference type="PANTHER" id="PTHR43133">
    <property type="entry name" value="RNA POLYMERASE ECF-TYPE SIGMA FACTO"/>
    <property type="match status" value="1"/>
</dbReference>
<dbReference type="InterPro" id="IPR036388">
    <property type="entry name" value="WH-like_DNA-bd_sf"/>
</dbReference>
<keyword evidence="10" id="KW-1185">Reference proteome</keyword>
<accession>A0A9X3SDQ0</accession>
<dbReference type="GO" id="GO:0003677">
    <property type="term" value="F:DNA binding"/>
    <property type="evidence" value="ECO:0007669"/>
    <property type="project" value="UniProtKB-KW"/>
</dbReference>
<dbReference type="NCBIfam" id="TIGR02937">
    <property type="entry name" value="sigma70-ECF"/>
    <property type="match status" value="1"/>
</dbReference>
<gene>
    <name evidence="9" type="ORF">LG943_00920</name>
</gene>
<name>A0A9X3SDQ0_9ACTN</name>
<comment type="caution">
    <text evidence="9">The sequence shown here is derived from an EMBL/GenBank/DDBJ whole genome shotgun (WGS) entry which is preliminary data.</text>
</comment>
<dbReference type="SUPFAM" id="SSF88946">
    <property type="entry name" value="Sigma2 domain of RNA polymerase sigma factors"/>
    <property type="match status" value="1"/>
</dbReference>
<keyword evidence="2" id="KW-0805">Transcription regulation</keyword>
<evidence type="ECO:0000256" key="4">
    <source>
        <dbReference type="ARBA" id="ARBA00023125"/>
    </source>
</evidence>
<dbReference type="InterPro" id="IPR039425">
    <property type="entry name" value="RNA_pol_sigma-70-like"/>
</dbReference>
<dbReference type="Pfam" id="PF04542">
    <property type="entry name" value="Sigma70_r2"/>
    <property type="match status" value="1"/>
</dbReference>
<dbReference type="InterPro" id="IPR013324">
    <property type="entry name" value="RNA_pol_sigma_r3/r4-like"/>
</dbReference>
<feature type="domain" description="RNA polymerase sigma-70 region 2" evidence="7">
    <location>
        <begin position="39"/>
        <end position="104"/>
    </location>
</feature>
<proteinExistence type="inferred from homology"/>
<evidence type="ECO:0000256" key="2">
    <source>
        <dbReference type="ARBA" id="ARBA00023015"/>
    </source>
</evidence>
<dbReference type="RefSeq" id="WP_270070201.1">
    <property type="nucleotide sequence ID" value="NZ_JAJAQC010000002.1"/>
</dbReference>
<feature type="domain" description="RNA polymerase sigma factor 70 region 4 type 2" evidence="8">
    <location>
        <begin position="133"/>
        <end position="185"/>
    </location>
</feature>
<feature type="compositionally biased region" description="Pro residues" evidence="6">
    <location>
        <begin position="1"/>
        <end position="20"/>
    </location>
</feature>
<dbReference type="InterPro" id="IPR014284">
    <property type="entry name" value="RNA_pol_sigma-70_dom"/>
</dbReference>
<dbReference type="Gene3D" id="1.10.10.10">
    <property type="entry name" value="Winged helix-like DNA-binding domain superfamily/Winged helix DNA-binding domain"/>
    <property type="match status" value="1"/>
</dbReference>
<evidence type="ECO:0000256" key="6">
    <source>
        <dbReference type="SAM" id="MobiDB-lite"/>
    </source>
</evidence>
<keyword evidence="5" id="KW-0804">Transcription</keyword>
<organism evidence="9 10">
    <name type="scientific">Streptomonospora mangrovi</name>
    <dbReference type="NCBI Taxonomy" id="2883123"/>
    <lineage>
        <taxon>Bacteria</taxon>
        <taxon>Bacillati</taxon>
        <taxon>Actinomycetota</taxon>
        <taxon>Actinomycetes</taxon>
        <taxon>Streptosporangiales</taxon>
        <taxon>Nocardiopsidaceae</taxon>
        <taxon>Streptomonospora</taxon>
    </lineage>
</organism>
<protein>
    <submittedName>
        <fullName evidence="9">Sigma-70 family RNA polymerase sigma factor</fullName>
    </submittedName>
</protein>
<dbReference type="Pfam" id="PF08281">
    <property type="entry name" value="Sigma70_r4_2"/>
    <property type="match status" value="1"/>
</dbReference>
<evidence type="ECO:0000313" key="9">
    <source>
        <dbReference type="EMBL" id="MDA0562905.1"/>
    </source>
</evidence>
<dbReference type="CDD" id="cd06171">
    <property type="entry name" value="Sigma70_r4"/>
    <property type="match status" value="1"/>
</dbReference>
<dbReference type="InterPro" id="IPR007627">
    <property type="entry name" value="RNA_pol_sigma70_r2"/>
</dbReference>
<reference evidence="9" key="1">
    <citation type="submission" date="2021-10" db="EMBL/GenBank/DDBJ databases">
        <title>Streptomonospora sp. nov., isolated from mangrove soil.</title>
        <authorList>
            <person name="Chen X."/>
            <person name="Ge X."/>
            <person name="Liu W."/>
        </authorList>
    </citation>
    <scope>NUCLEOTIDE SEQUENCE</scope>
    <source>
        <strain evidence="9">S1-112</strain>
    </source>
</reference>
<dbReference type="InterPro" id="IPR013249">
    <property type="entry name" value="RNA_pol_sigma70_r4_t2"/>
</dbReference>
<dbReference type="SUPFAM" id="SSF88659">
    <property type="entry name" value="Sigma3 and sigma4 domains of RNA polymerase sigma factors"/>
    <property type="match status" value="1"/>
</dbReference>
<dbReference type="EMBL" id="JAJAQC010000002">
    <property type="protein sequence ID" value="MDA0562905.1"/>
    <property type="molecule type" value="Genomic_DNA"/>
</dbReference>
<dbReference type="InterPro" id="IPR013325">
    <property type="entry name" value="RNA_pol_sigma_r2"/>
</dbReference>
<keyword evidence="4" id="KW-0238">DNA-binding</keyword>
<dbReference type="GO" id="GO:0006352">
    <property type="term" value="P:DNA-templated transcription initiation"/>
    <property type="evidence" value="ECO:0007669"/>
    <property type="project" value="InterPro"/>
</dbReference>
<feature type="region of interest" description="Disordered" evidence="6">
    <location>
        <begin position="1"/>
        <end position="28"/>
    </location>
</feature>
<keyword evidence="3" id="KW-0731">Sigma factor</keyword>
<dbReference type="AlphaFoldDB" id="A0A9X3SDQ0"/>
<dbReference type="Gene3D" id="1.10.1740.10">
    <property type="match status" value="1"/>
</dbReference>
<evidence type="ECO:0000313" key="10">
    <source>
        <dbReference type="Proteomes" id="UP001140076"/>
    </source>
</evidence>
<evidence type="ECO:0000256" key="5">
    <source>
        <dbReference type="ARBA" id="ARBA00023163"/>
    </source>
</evidence>
<dbReference type="Proteomes" id="UP001140076">
    <property type="component" value="Unassembled WGS sequence"/>
</dbReference>
<evidence type="ECO:0000256" key="1">
    <source>
        <dbReference type="ARBA" id="ARBA00010641"/>
    </source>
</evidence>
<evidence type="ECO:0000256" key="3">
    <source>
        <dbReference type="ARBA" id="ARBA00023082"/>
    </source>
</evidence>
<dbReference type="PANTHER" id="PTHR43133:SF8">
    <property type="entry name" value="RNA POLYMERASE SIGMA FACTOR HI_1459-RELATED"/>
    <property type="match status" value="1"/>
</dbReference>
<dbReference type="GO" id="GO:0016987">
    <property type="term" value="F:sigma factor activity"/>
    <property type="evidence" value="ECO:0007669"/>
    <property type="project" value="UniProtKB-KW"/>
</dbReference>
<sequence length="193" mass="20979">MFESPPPSEAHPPPRPPDPPDSALVTRAQDGDPDAFEVLVRRHQDTVYRIALRVLGDEGDAADAAQEALVAAWHRLPDLADPVSFRAWLYRIAGRRALNLARARTPEAPADNVEAAATPAGPEQHTVAGDLRHALARALAGLPPGQRTCWVLRELEGMGYEEIADVVGAGPDAVRGRIHRARARLVEELAPWR</sequence>